<accession>A0A895YFX4</accession>
<evidence type="ECO:0000313" key="4">
    <source>
        <dbReference type="Proteomes" id="UP000662857"/>
    </source>
</evidence>
<evidence type="ECO:0000313" key="3">
    <source>
        <dbReference type="EMBL" id="QSB13090.1"/>
    </source>
</evidence>
<dbReference type="Proteomes" id="UP000662857">
    <property type="component" value="Chromosome"/>
</dbReference>
<protein>
    <recommendedName>
        <fullName evidence="5">PH domain-containing protein</fullName>
    </recommendedName>
</protein>
<evidence type="ECO:0000256" key="2">
    <source>
        <dbReference type="SAM" id="Phobius"/>
    </source>
</evidence>
<keyword evidence="4" id="KW-1185">Reference proteome</keyword>
<evidence type="ECO:0000256" key="1">
    <source>
        <dbReference type="SAM" id="MobiDB-lite"/>
    </source>
</evidence>
<reference evidence="3" key="1">
    <citation type="submission" date="2021-02" db="EMBL/GenBank/DDBJ databases">
        <title>Natrosporangium hydrolyticum gen. nov., sp. nov, a haloalkaliphilic actinobacterium from a soda solonchak soil.</title>
        <authorList>
            <person name="Sorokin D.Y."/>
            <person name="Khijniak T.V."/>
            <person name="Zakharycheva A.P."/>
            <person name="Boueva O.V."/>
            <person name="Ariskina E.V."/>
            <person name="Hahnke R.L."/>
            <person name="Bunk B."/>
            <person name="Sproer C."/>
            <person name="Schumann P."/>
            <person name="Evtushenko L.I."/>
            <person name="Kublanov I.V."/>
        </authorList>
    </citation>
    <scope>NUCLEOTIDE SEQUENCE</scope>
    <source>
        <strain evidence="3">DSM 106523</strain>
    </source>
</reference>
<feature type="transmembrane region" description="Helical" evidence="2">
    <location>
        <begin position="113"/>
        <end position="135"/>
    </location>
</feature>
<dbReference type="RefSeq" id="WP_239675157.1">
    <property type="nucleotide sequence ID" value="NZ_CP070499.1"/>
</dbReference>
<dbReference type="EMBL" id="CP070499">
    <property type="protein sequence ID" value="QSB13090.1"/>
    <property type="molecule type" value="Genomic_DNA"/>
</dbReference>
<proteinExistence type="predicted"/>
<organism evidence="3 4">
    <name type="scientific">Natronosporangium hydrolyticum</name>
    <dbReference type="NCBI Taxonomy" id="2811111"/>
    <lineage>
        <taxon>Bacteria</taxon>
        <taxon>Bacillati</taxon>
        <taxon>Actinomycetota</taxon>
        <taxon>Actinomycetes</taxon>
        <taxon>Micromonosporales</taxon>
        <taxon>Micromonosporaceae</taxon>
        <taxon>Natronosporangium</taxon>
    </lineage>
</organism>
<keyword evidence="2" id="KW-0472">Membrane</keyword>
<feature type="transmembrane region" description="Helical" evidence="2">
    <location>
        <begin position="36"/>
        <end position="55"/>
    </location>
</feature>
<name>A0A895YFX4_9ACTN</name>
<dbReference type="KEGG" id="nhy:JQS43_15735"/>
<keyword evidence="2" id="KW-1133">Transmembrane helix</keyword>
<gene>
    <name evidence="3" type="ORF">JQS43_15735</name>
</gene>
<feature type="transmembrane region" description="Helical" evidence="2">
    <location>
        <begin position="147"/>
        <end position="165"/>
    </location>
</feature>
<feature type="transmembrane region" description="Helical" evidence="2">
    <location>
        <begin position="61"/>
        <end position="80"/>
    </location>
</feature>
<sequence length="295" mass="31444">MIHGAAATGPPQPPRPELPRPAEWPERPGRSMVGDLVFLGVLTVFLAAMAAGMLATGATQVAAVFLGMTTLVVLVTAGVVPLHRVSRRAVGAIDAGTAALGEAGVRLRYSAWWYTWVLVLIASLGAGPGALALYLFVGGGEYQSPQVVMALIGVVSLPFALWFGFEVLRGGVTRGEVLLTPRGIHHRGMIHKEFVAWEDVFGVAAVSRRGLPVILVMVAPGRLQWEATSSLSIGRKPGGPTDLTPVVELSIYLFPVDPVLAYHALEYYRTRREARAELATNAGPQRIRSGALLSR</sequence>
<feature type="region of interest" description="Disordered" evidence="1">
    <location>
        <begin position="1"/>
        <end position="25"/>
    </location>
</feature>
<dbReference type="AlphaFoldDB" id="A0A895YFX4"/>
<keyword evidence="2" id="KW-0812">Transmembrane</keyword>
<evidence type="ECO:0008006" key="5">
    <source>
        <dbReference type="Google" id="ProtNLM"/>
    </source>
</evidence>